<reference evidence="1 2" key="1">
    <citation type="submission" date="2015-07" db="EMBL/GenBank/DDBJ databases">
        <authorList>
            <person name="Noorani M."/>
        </authorList>
    </citation>
    <scope>NUCLEOTIDE SEQUENCE [LARGE SCALE GENOMIC DNA]</scope>
    <source>
        <strain evidence="1 2">CECT 5088</strain>
    </source>
</reference>
<keyword evidence="2" id="KW-1185">Reference proteome</keyword>
<dbReference type="Proteomes" id="UP000048908">
    <property type="component" value="Unassembled WGS sequence"/>
</dbReference>
<gene>
    <name evidence="1" type="ORF">JAN5088_03136</name>
</gene>
<dbReference type="AlphaFoldDB" id="A0A0M6XVN1"/>
<sequence>MTSGAGVPDRRAATGRLTMASSLEGSMGSSVTYRPLLDRPFIVLFEERRADEAEDGIVIRKTPTPLVRRPDLAVRTLDRSRGARPGTMLPRKGHAGRDVVPGVIHDVRQLRHLGTKPIGDGTPTGARGFGGVLSEGGGDEGRATRLPLLPAWAGTFRWKRTRQRCHVAHSIFVAAASMPLWGGGGSARQPGGLFARRTRSRASLPANRAASACAETRSGPVLPRMSLFPCPGPRGARSCRRLRR</sequence>
<organism evidence="1 2">
    <name type="scientific">Jannaschia rubra</name>
    <dbReference type="NCBI Taxonomy" id="282197"/>
    <lineage>
        <taxon>Bacteria</taxon>
        <taxon>Pseudomonadati</taxon>
        <taxon>Pseudomonadota</taxon>
        <taxon>Alphaproteobacteria</taxon>
        <taxon>Rhodobacterales</taxon>
        <taxon>Roseobacteraceae</taxon>
        <taxon>Jannaschia</taxon>
    </lineage>
</organism>
<name>A0A0M6XVN1_9RHOB</name>
<evidence type="ECO:0000313" key="1">
    <source>
        <dbReference type="EMBL" id="CTQ34341.1"/>
    </source>
</evidence>
<evidence type="ECO:0000313" key="2">
    <source>
        <dbReference type="Proteomes" id="UP000048908"/>
    </source>
</evidence>
<proteinExistence type="predicted"/>
<protein>
    <submittedName>
        <fullName evidence="1">Uncharacterized protein</fullName>
    </submittedName>
</protein>
<dbReference type="EMBL" id="CXPG01000021">
    <property type="protein sequence ID" value="CTQ34341.1"/>
    <property type="molecule type" value="Genomic_DNA"/>
</dbReference>
<dbReference type="AntiFam" id="ANF00165">
    <property type="entry name" value="Shadow ORF (opposite Transposase_Mut domain)"/>
</dbReference>
<accession>A0A0M6XVN1</accession>